<dbReference type="RefSeq" id="WP_085836544.1">
    <property type="nucleotide sequence ID" value="NZ_FWFS01000006.1"/>
</dbReference>
<name>A0A1Y5SUE2_9RHOB</name>
<reference evidence="2 3" key="1">
    <citation type="submission" date="2017-03" db="EMBL/GenBank/DDBJ databases">
        <authorList>
            <person name="Afonso C.L."/>
            <person name="Miller P.J."/>
            <person name="Scott M.A."/>
            <person name="Spackman E."/>
            <person name="Goraichik I."/>
            <person name="Dimitrov K.M."/>
            <person name="Suarez D.L."/>
            <person name="Swayne D.E."/>
        </authorList>
    </citation>
    <scope>NUCLEOTIDE SEQUENCE [LARGE SCALE GENOMIC DNA]</scope>
    <source>
        <strain evidence="2 3">CECT 8620</strain>
    </source>
</reference>
<organism evidence="2 3">
    <name type="scientific">Aquimixticola soesokkakensis</name>
    <dbReference type="NCBI Taxonomy" id="1519096"/>
    <lineage>
        <taxon>Bacteria</taxon>
        <taxon>Pseudomonadati</taxon>
        <taxon>Pseudomonadota</taxon>
        <taxon>Alphaproteobacteria</taxon>
        <taxon>Rhodobacterales</taxon>
        <taxon>Paracoccaceae</taxon>
        <taxon>Aquimixticola</taxon>
    </lineage>
</organism>
<feature type="chain" id="PRO_5012396180" evidence="1">
    <location>
        <begin position="25"/>
        <end position="122"/>
    </location>
</feature>
<evidence type="ECO:0000256" key="1">
    <source>
        <dbReference type="SAM" id="SignalP"/>
    </source>
</evidence>
<dbReference type="EMBL" id="FWFS01000006">
    <property type="protein sequence ID" value="SLN45375.1"/>
    <property type="molecule type" value="Genomic_DNA"/>
</dbReference>
<sequence>MKNLIAKSALALAIVAGTASIAAADVTTLENSTGNYISTYGVNGTNSGVDFSLIRTADAGTVYVYEDNHGTQGDLLGKTTVNAGANTDVRVNFDLTSDDGNYIAVFVPAASDQSAAAVLIEG</sequence>
<keyword evidence="3" id="KW-1185">Reference proteome</keyword>
<evidence type="ECO:0000313" key="3">
    <source>
        <dbReference type="Proteomes" id="UP000193862"/>
    </source>
</evidence>
<accession>A0A1Y5SUE2</accession>
<dbReference type="AlphaFoldDB" id="A0A1Y5SUE2"/>
<protein>
    <submittedName>
        <fullName evidence="2">Uncharacterized protein</fullName>
    </submittedName>
</protein>
<dbReference type="Proteomes" id="UP000193862">
    <property type="component" value="Unassembled WGS sequence"/>
</dbReference>
<gene>
    <name evidence="2" type="ORF">AQS8620_01849</name>
</gene>
<keyword evidence="1" id="KW-0732">Signal</keyword>
<dbReference type="OrthoDB" id="7876219at2"/>
<proteinExistence type="predicted"/>
<evidence type="ECO:0000313" key="2">
    <source>
        <dbReference type="EMBL" id="SLN45375.1"/>
    </source>
</evidence>
<feature type="signal peptide" evidence="1">
    <location>
        <begin position="1"/>
        <end position="24"/>
    </location>
</feature>